<feature type="compositionally biased region" description="Polar residues" evidence="1">
    <location>
        <begin position="1"/>
        <end position="13"/>
    </location>
</feature>
<protein>
    <submittedName>
        <fullName evidence="2">Uncharacterized protein</fullName>
    </submittedName>
</protein>
<feature type="compositionally biased region" description="Polar residues" evidence="1">
    <location>
        <begin position="41"/>
        <end position="53"/>
    </location>
</feature>
<comment type="caution">
    <text evidence="2">The sequence shown here is derived from an EMBL/GenBank/DDBJ whole genome shotgun (WGS) entry which is preliminary data.</text>
</comment>
<dbReference type="EMBL" id="AWUE01018069">
    <property type="protein sequence ID" value="OMO82800.1"/>
    <property type="molecule type" value="Genomic_DNA"/>
</dbReference>
<sequence>MASASPDQVSPPTSLVHPPRMPPAVPPSRPEGHLQPPSPTAVESNSQAASHPSSAIEDNDGAATSRTRTRLTIDEFRLRFIGISLKMQGCGLPSTQVLDLCIEDCLVLCLA</sequence>
<feature type="region of interest" description="Disordered" evidence="1">
    <location>
        <begin position="1"/>
        <end position="69"/>
    </location>
</feature>
<dbReference type="STRING" id="93759.A0A1R3IJS0"/>
<feature type="compositionally biased region" description="Pro residues" evidence="1">
    <location>
        <begin position="19"/>
        <end position="29"/>
    </location>
</feature>
<dbReference type="OrthoDB" id="10484844at2759"/>
<dbReference type="AlphaFoldDB" id="A0A1R3IJS0"/>
<keyword evidence="3" id="KW-1185">Reference proteome</keyword>
<evidence type="ECO:0000256" key="1">
    <source>
        <dbReference type="SAM" id="MobiDB-lite"/>
    </source>
</evidence>
<organism evidence="2 3">
    <name type="scientific">Corchorus olitorius</name>
    <dbReference type="NCBI Taxonomy" id="93759"/>
    <lineage>
        <taxon>Eukaryota</taxon>
        <taxon>Viridiplantae</taxon>
        <taxon>Streptophyta</taxon>
        <taxon>Embryophyta</taxon>
        <taxon>Tracheophyta</taxon>
        <taxon>Spermatophyta</taxon>
        <taxon>Magnoliopsida</taxon>
        <taxon>eudicotyledons</taxon>
        <taxon>Gunneridae</taxon>
        <taxon>Pentapetalae</taxon>
        <taxon>rosids</taxon>
        <taxon>malvids</taxon>
        <taxon>Malvales</taxon>
        <taxon>Malvaceae</taxon>
        <taxon>Grewioideae</taxon>
        <taxon>Apeibeae</taxon>
        <taxon>Corchorus</taxon>
    </lineage>
</organism>
<gene>
    <name evidence="2" type="ORF">COLO4_22816</name>
</gene>
<accession>A0A1R3IJS0</accession>
<name>A0A1R3IJS0_9ROSI</name>
<evidence type="ECO:0000313" key="2">
    <source>
        <dbReference type="EMBL" id="OMO82800.1"/>
    </source>
</evidence>
<dbReference type="Proteomes" id="UP000187203">
    <property type="component" value="Unassembled WGS sequence"/>
</dbReference>
<evidence type="ECO:0000313" key="3">
    <source>
        <dbReference type="Proteomes" id="UP000187203"/>
    </source>
</evidence>
<reference evidence="3" key="1">
    <citation type="submission" date="2013-09" db="EMBL/GenBank/DDBJ databases">
        <title>Corchorus olitorius genome sequencing.</title>
        <authorList>
            <person name="Alam M."/>
            <person name="Haque M.S."/>
            <person name="Islam M.S."/>
            <person name="Emdad E.M."/>
            <person name="Islam M.M."/>
            <person name="Ahmed B."/>
            <person name="Halim A."/>
            <person name="Hossen Q.M.M."/>
            <person name="Hossain M.Z."/>
            <person name="Ahmed R."/>
            <person name="Khan M.M."/>
            <person name="Islam R."/>
            <person name="Rashid M.M."/>
            <person name="Khan S.A."/>
            <person name="Rahman M.S."/>
            <person name="Alam M."/>
            <person name="Yahiya A.S."/>
            <person name="Khan M.S."/>
            <person name="Azam M.S."/>
            <person name="Haque T."/>
            <person name="Lashkar M.Z.H."/>
            <person name="Akhand A.I."/>
            <person name="Morshed G."/>
            <person name="Roy S."/>
            <person name="Uddin K.S."/>
            <person name="Rabeya T."/>
            <person name="Hossain A.S."/>
            <person name="Chowdhury A."/>
            <person name="Snigdha A.R."/>
            <person name="Mortoza M.S."/>
            <person name="Matin S.A."/>
            <person name="Hoque S.M.E."/>
            <person name="Islam M.K."/>
            <person name="Roy D.K."/>
            <person name="Haider R."/>
            <person name="Moosa M.M."/>
            <person name="Elias S.M."/>
            <person name="Hasan A.M."/>
            <person name="Jahan S."/>
            <person name="Shafiuddin M."/>
            <person name="Mahmood N."/>
            <person name="Shommy N.S."/>
        </authorList>
    </citation>
    <scope>NUCLEOTIDE SEQUENCE [LARGE SCALE GENOMIC DNA]</scope>
    <source>
        <strain evidence="3">cv. O-4</strain>
    </source>
</reference>
<proteinExistence type="predicted"/>